<dbReference type="Proteomes" id="UP000239340">
    <property type="component" value="Plasmid pSfreNXT3a"/>
</dbReference>
<reference evidence="1 2" key="1">
    <citation type="submission" date="2017-10" db="EMBL/GenBank/DDBJ databases">
        <title>Analysis of the genome sequences of Rhizobium populations associated to common bean (phaseolus vulgaris).</title>
        <authorList>
            <person name="Bustos P."/>
            <person name="Santamaria R.I."/>
            <person name="Miranda-Sanchez F."/>
            <person name="Perez-Carrascal O."/>
            <person name="Juarez S."/>
            <person name="Lozano L."/>
            <person name="Martinez-Flores I."/>
            <person name="Vinuesa P."/>
            <person name="Martinez-Romero E."/>
            <person name="Cevallos M.A."/>
            <person name="Romero D."/>
            <person name="Davila G."/>
            <person name="Gonzalez V."/>
        </authorList>
    </citation>
    <scope>NUCLEOTIDE SEQUENCE [LARGE SCALE GENOMIC DNA]</scope>
    <source>
        <strain evidence="1 2">NXT3</strain>
        <plasmid evidence="2">Plasmid psfrenxt3a</plasmid>
    </source>
</reference>
<protein>
    <submittedName>
        <fullName evidence="1">Uncharacterized protein</fullName>
    </submittedName>
</protein>
<dbReference type="EMBL" id="CP024308">
    <property type="protein sequence ID" value="AUX78307.1"/>
    <property type="molecule type" value="Genomic_DNA"/>
</dbReference>
<accession>A0A2L0HA57</accession>
<evidence type="ECO:0000313" key="1">
    <source>
        <dbReference type="EMBL" id="AUX78307.1"/>
    </source>
</evidence>
<name>A0A2L0HA57_RHIFR</name>
<evidence type="ECO:0000313" key="2">
    <source>
        <dbReference type="Proteomes" id="UP000239340"/>
    </source>
</evidence>
<sequence length="176" mass="20332">MREKMEESRMSQAYDFLAMQQAQFRHDQRNHSDIICLPKSDRLKHYGLHFAKYVGRLARGSAEQKSTDQTLVDMTLVCLSAANALHQRIQDDIERCSQDRSDQVDPLRSLADAAGRFADACEKIDHLEDFLPVARLANIDVLSWTVRHAMERGIDLNQAIDERRKELVVRQFYIAD</sequence>
<geneLocation type="plasmid" evidence="2">
    <name>psfrenxt3a</name>
</geneLocation>
<keyword evidence="1" id="KW-0614">Plasmid</keyword>
<gene>
    <name evidence="1" type="ORF">NXT3_PA00010</name>
</gene>
<organism evidence="1 2">
    <name type="scientific">Rhizobium fredii</name>
    <name type="common">Sinorhizobium fredii</name>
    <dbReference type="NCBI Taxonomy" id="380"/>
    <lineage>
        <taxon>Bacteria</taxon>
        <taxon>Pseudomonadati</taxon>
        <taxon>Pseudomonadota</taxon>
        <taxon>Alphaproteobacteria</taxon>
        <taxon>Hyphomicrobiales</taxon>
        <taxon>Rhizobiaceae</taxon>
        <taxon>Sinorhizobium/Ensifer group</taxon>
        <taxon>Sinorhizobium</taxon>
    </lineage>
</organism>
<dbReference type="AlphaFoldDB" id="A0A2L0HA57"/>
<proteinExistence type="predicted"/>